<dbReference type="InParanoid" id="A0A1Y2DG21"/>
<feature type="chain" id="PRO_5012598575" evidence="1">
    <location>
        <begin position="26"/>
        <end position="588"/>
    </location>
</feature>
<keyword evidence="1" id="KW-0732">Signal</keyword>
<keyword evidence="3" id="KW-1185">Reference proteome</keyword>
<dbReference type="Proteomes" id="UP000193689">
    <property type="component" value="Unassembled WGS sequence"/>
</dbReference>
<dbReference type="EMBL" id="MCFJ01000017">
    <property type="protein sequence ID" value="ORY58243.1"/>
    <property type="molecule type" value="Genomic_DNA"/>
</dbReference>
<dbReference type="Gene3D" id="2.60.40.420">
    <property type="entry name" value="Cupredoxins - blue copper proteins"/>
    <property type="match status" value="2"/>
</dbReference>
<dbReference type="AlphaFoldDB" id="A0A1Y2DG21"/>
<dbReference type="STRING" id="1141098.A0A1Y2DG21"/>
<comment type="caution">
    <text evidence="2">The sequence shown here is derived from an EMBL/GenBank/DDBJ whole genome shotgun (WGS) entry which is preliminary data.</text>
</comment>
<dbReference type="OrthoDB" id="5415867at2759"/>
<sequence length="588" mass="62679">MARLRSSPAVAAFAALSSLASLASATKYSVHVGKGGQLKFDPETLTAQVGDEITYQFFARNHSVTQSSFAEPCKPQSGGFFSGFTPSPSADVTAPTTFTITVNDTNPIWIYCGQTNGDHCQNGMIHAINAPAEGNTFDKYKSNAASAQKPSISPPDGLPVGGLRKLHIDVGFDGNLVFNPSNVTELVGTLVEFGFNQANHYVVQSSFDDPCHPLKDGFSAPFVPTQQSPSGVTFEVEVTDTKPVWFYCAQTAKTHCQSGMVGSINAPPSGDKTYDAFKQLATNASPSTIQPEQPNVGTLKINGTAINYINGVVLNVTAALGPNMAEYIPPPGYEYSPYMVGMAGGAQPANYDWGPSVSDEAVEFLQALQYVDNFILSVLSHGYSKLSEGEWKNANTVGEWLQTSLTAITLSIGVVIDVLSLVTDKDHWMVPALATALGAKSRMTAVINMMQGHLAATAPREVLIPYQLAWSYISNKYVQAGSCSDEFGKSYPAMNITNKVMQPGSGRTDRITVGIPAGSSGKHYMAWVGPWGTLKYSDVTSEGATTVPEELSGHAWAVLTTETGLKAHDIEKAAATGPEMVWVADPWA</sequence>
<gene>
    <name evidence="2" type="ORF">BCR38DRAFT_413633</name>
</gene>
<protein>
    <submittedName>
        <fullName evidence="2">Cupredoxin</fullName>
    </submittedName>
</protein>
<evidence type="ECO:0000313" key="3">
    <source>
        <dbReference type="Proteomes" id="UP000193689"/>
    </source>
</evidence>
<reference evidence="2 3" key="1">
    <citation type="submission" date="2016-07" db="EMBL/GenBank/DDBJ databases">
        <title>Pervasive Adenine N6-methylation of Active Genes in Fungi.</title>
        <authorList>
            <consortium name="DOE Joint Genome Institute"/>
            <person name="Mondo S.J."/>
            <person name="Dannebaum R.O."/>
            <person name="Kuo R.C."/>
            <person name="Labutti K."/>
            <person name="Haridas S."/>
            <person name="Kuo A."/>
            <person name="Salamov A."/>
            <person name="Ahrendt S.R."/>
            <person name="Lipzen A."/>
            <person name="Sullivan W."/>
            <person name="Andreopoulos W.B."/>
            <person name="Clum A."/>
            <person name="Lindquist E."/>
            <person name="Daum C."/>
            <person name="Ramamoorthy G.K."/>
            <person name="Gryganskyi A."/>
            <person name="Culley D."/>
            <person name="Magnuson J.K."/>
            <person name="James T.Y."/>
            <person name="O'Malley M.A."/>
            <person name="Stajich J.E."/>
            <person name="Spatafora J.W."/>
            <person name="Visel A."/>
            <person name="Grigoriev I.V."/>
        </authorList>
    </citation>
    <scope>NUCLEOTIDE SEQUENCE [LARGE SCALE GENOMIC DNA]</scope>
    <source>
        <strain evidence="2 3">CBS 129021</strain>
    </source>
</reference>
<accession>A0A1Y2DG21</accession>
<dbReference type="GeneID" id="63775064"/>
<dbReference type="RefSeq" id="XP_040711278.1">
    <property type="nucleotide sequence ID" value="XM_040858852.1"/>
</dbReference>
<organism evidence="2 3">
    <name type="scientific">Pseudomassariella vexata</name>
    <dbReference type="NCBI Taxonomy" id="1141098"/>
    <lineage>
        <taxon>Eukaryota</taxon>
        <taxon>Fungi</taxon>
        <taxon>Dikarya</taxon>
        <taxon>Ascomycota</taxon>
        <taxon>Pezizomycotina</taxon>
        <taxon>Sordariomycetes</taxon>
        <taxon>Xylariomycetidae</taxon>
        <taxon>Amphisphaeriales</taxon>
        <taxon>Pseudomassariaceae</taxon>
        <taxon>Pseudomassariella</taxon>
    </lineage>
</organism>
<evidence type="ECO:0000313" key="2">
    <source>
        <dbReference type="EMBL" id="ORY58243.1"/>
    </source>
</evidence>
<dbReference type="PANTHER" id="PTHR34883">
    <property type="entry name" value="SERINE-RICH PROTEIN, PUTATIVE-RELATED-RELATED"/>
    <property type="match status" value="1"/>
</dbReference>
<dbReference type="InterPro" id="IPR052953">
    <property type="entry name" value="Ser-rich/MCO-related"/>
</dbReference>
<dbReference type="SUPFAM" id="SSF49503">
    <property type="entry name" value="Cupredoxins"/>
    <property type="match status" value="2"/>
</dbReference>
<proteinExistence type="predicted"/>
<dbReference type="PANTHER" id="PTHR34883:SF15">
    <property type="entry name" value="EXTRACELLULAR SERINE-RICH PROTEIN"/>
    <property type="match status" value="1"/>
</dbReference>
<feature type="signal peptide" evidence="1">
    <location>
        <begin position="1"/>
        <end position="25"/>
    </location>
</feature>
<dbReference type="InterPro" id="IPR008972">
    <property type="entry name" value="Cupredoxin"/>
</dbReference>
<name>A0A1Y2DG21_9PEZI</name>
<dbReference type="CDD" id="cd00920">
    <property type="entry name" value="Cupredoxin"/>
    <property type="match status" value="2"/>
</dbReference>
<evidence type="ECO:0000256" key="1">
    <source>
        <dbReference type="SAM" id="SignalP"/>
    </source>
</evidence>